<proteinExistence type="predicted"/>
<accession>A0ABW8AH77</accession>
<dbReference type="EMBL" id="JBITLV010000001">
    <property type="protein sequence ID" value="MFI7585709.1"/>
    <property type="molecule type" value="Genomic_DNA"/>
</dbReference>
<comment type="caution">
    <text evidence="2">The sequence shown here is derived from an EMBL/GenBank/DDBJ whole genome shotgun (WGS) entry which is preliminary data.</text>
</comment>
<name>A0ABW8AH77_9ACTN</name>
<dbReference type="RefSeq" id="WP_398274066.1">
    <property type="nucleotide sequence ID" value="NZ_JBITLV010000001.1"/>
</dbReference>
<reference evidence="2 3" key="1">
    <citation type="submission" date="2024-10" db="EMBL/GenBank/DDBJ databases">
        <title>The Natural Products Discovery Center: Release of the First 8490 Sequenced Strains for Exploring Actinobacteria Biosynthetic Diversity.</title>
        <authorList>
            <person name="Kalkreuter E."/>
            <person name="Kautsar S.A."/>
            <person name="Yang D."/>
            <person name="Bader C.D."/>
            <person name="Teijaro C.N."/>
            <person name="Fluegel L."/>
            <person name="Davis C.M."/>
            <person name="Simpson J.R."/>
            <person name="Lauterbach L."/>
            <person name="Steele A.D."/>
            <person name="Gui C."/>
            <person name="Meng S."/>
            <person name="Li G."/>
            <person name="Viehrig K."/>
            <person name="Ye F."/>
            <person name="Su P."/>
            <person name="Kiefer A.F."/>
            <person name="Nichols A."/>
            <person name="Cepeda A.J."/>
            <person name="Yan W."/>
            <person name="Fan B."/>
            <person name="Jiang Y."/>
            <person name="Adhikari A."/>
            <person name="Zheng C.-J."/>
            <person name="Schuster L."/>
            <person name="Cowan T.M."/>
            <person name="Smanski M.J."/>
            <person name="Chevrette M.G."/>
            <person name="De Carvalho L.P.S."/>
            <person name="Shen B."/>
        </authorList>
    </citation>
    <scope>NUCLEOTIDE SEQUENCE [LARGE SCALE GENOMIC DNA]</scope>
    <source>
        <strain evidence="2 3">NPDC049639</strain>
    </source>
</reference>
<organism evidence="2 3">
    <name type="scientific">Spongisporangium articulatum</name>
    <dbReference type="NCBI Taxonomy" id="3362603"/>
    <lineage>
        <taxon>Bacteria</taxon>
        <taxon>Bacillati</taxon>
        <taxon>Actinomycetota</taxon>
        <taxon>Actinomycetes</taxon>
        <taxon>Kineosporiales</taxon>
        <taxon>Kineosporiaceae</taxon>
        <taxon>Spongisporangium</taxon>
    </lineage>
</organism>
<feature type="transmembrane region" description="Helical" evidence="1">
    <location>
        <begin position="95"/>
        <end position="117"/>
    </location>
</feature>
<sequence>MLRSAVAFTISAATTLAAYLALLGWDQEKETGPDGYLHGPYAAWQVAAMALTVGVIAWLGGRYNRIPSSVSAATITLTVAWSIDAATDVEDDGLWPLGATMVAFGCALALPLIATLARITSARGRSSESPAAHR</sequence>
<evidence type="ECO:0000313" key="3">
    <source>
        <dbReference type="Proteomes" id="UP001612915"/>
    </source>
</evidence>
<feature type="transmembrane region" description="Helical" evidence="1">
    <location>
        <begin position="41"/>
        <end position="59"/>
    </location>
</feature>
<dbReference type="Proteomes" id="UP001612915">
    <property type="component" value="Unassembled WGS sequence"/>
</dbReference>
<keyword evidence="1" id="KW-1133">Transmembrane helix</keyword>
<gene>
    <name evidence="2" type="ORF">ACIB24_01390</name>
</gene>
<keyword evidence="3" id="KW-1185">Reference proteome</keyword>
<evidence type="ECO:0000256" key="1">
    <source>
        <dbReference type="SAM" id="Phobius"/>
    </source>
</evidence>
<evidence type="ECO:0000313" key="2">
    <source>
        <dbReference type="EMBL" id="MFI7585709.1"/>
    </source>
</evidence>
<protein>
    <submittedName>
        <fullName evidence="2">Uncharacterized protein</fullName>
    </submittedName>
</protein>
<keyword evidence="1" id="KW-0812">Transmembrane</keyword>
<keyword evidence="1" id="KW-0472">Membrane</keyword>
<feature type="transmembrane region" description="Helical" evidence="1">
    <location>
        <begin position="66"/>
        <end position="83"/>
    </location>
</feature>